<evidence type="ECO:0000256" key="9">
    <source>
        <dbReference type="RuleBase" id="RU364059"/>
    </source>
</evidence>
<reference evidence="12" key="1">
    <citation type="submission" date="2021-06" db="EMBL/GenBank/DDBJ databases">
        <authorList>
            <person name="Hodson N. C."/>
            <person name="Mongue J. A."/>
            <person name="Jaron S. K."/>
        </authorList>
    </citation>
    <scope>NUCLEOTIDE SEQUENCE</scope>
</reference>
<dbReference type="GO" id="GO:0003712">
    <property type="term" value="F:transcription coregulator activity"/>
    <property type="evidence" value="ECO:0007669"/>
    <property type="project" value="InterPro"/>
</dbReference>
<comment type="subcellular location">
    <subcellularLocation>
        <location evidence="1 9">Nucleus</location>
    </subcellularLocation>
</comment>
<evidence type="ECO:0000313" key="12">
    <source>
        <dbReference type="EMBL" id="CAG7730297.1"/>
    </source>
</evidence>
<evidence type="ECO:0000256" key="7">
    <source>
        <dbReference type="ARBA" id="ARBA00023242"/>
    </source>
</evidence>
<keyword evidence="7 9" id="KW-0539">Nucleus</keyword>
<protein>
    <recommendedName>
        <fullName evidence="3 9">Mediator of RNA polymerase II transcription subunit 1</fullName>
    </recommendedName>
    <alternativeName>
        <fullName evidence="8 9">Mediator complex subunit 1</fullName>
    </alternativeName>
</protein>
<dbReference type="InterPro" id="IPR019680">
    <property type="entry name" value="Mediator_Med1"/>
</dbReference>
<dbReference type="EMBL" id="CAJVCH010192109">
    <property type="protein sequence ID" value="CAG7730297.1"/>
    <property type="molecule type" value="Genomic_DNA"/>
</dbReference>
<comment type="caution">
    <text evidence="12">The sequence shown here is derived from an EMBL/GenBank/DDBJ whole genome shotgun (WGS) entry which is preliminary data.</text>
</comment>
<feature type="domain" description="Mediator complex subunit Med1" evidence="11">
    <location>
        <begin position="87"/>
        <end position="263"/>
    </location>
</feature>
<evidence type="ECO:0000256" key="8">
    <source>
        <dbReference type="ARBA" id="ARBA00031254"/>
    </source>
</evidence>
<keyword evidence="13" id="KW-1185">Reference proteome</keyword>
<dbReference type="Proteomes" id="UP000708208">
    <property type="component" value="Unassembled WGS sequence"/>
</dbReference>
<evidence type="ECO:0000259" key="11">
    <source>
        <dbReference type="Pfam" id="PF10744"/>
    </source>
</evidence>
<gene>
    <name evidence="12" type="ORF">AFUS01_LOCUS18954</name>
</gene>
<dbReference type="GO" id="GO:0045944">
    <property type="term" value="P:positive regulation of transcription by RNA polymerase II"/>
    <property type="evidence" value="ECO:0007669"/>
    <property type="project" value="UniProtKB-ARBA"/>
</dbReference>
<dbReference type="AlphaFoldDB" id="A0A8J2K733"/>
<dbReference type="PANTHER" id="PTHR12881">
    <property type="entry name" value="MEDIATOR OF RNA POLYMERASE II TRANSCRIPTION SUBUNIT 1"/>
    <property type="match status" value="1"/>
</dbReference>
<keyword evidence="6 9" id="KW-0804">Transcription</keyword>
<accession>A0A8J2K733</accession>
<name>A0A8J2K733_9HEXA</name>
<evidence type="ECO:0000256" key="10">
    <source>
        <dbReference type="SAM" id="MobiDB-lite"/>
    </source>
</evidence>
<evidence type="ECO:0000256" key="4">
    <source>
        <dbReference type="ARBA" id="ARBA00023015"/>
    </source>
</evidence>
<dbReference type="PANTHER" id="PTHR12881:SF10">
    <property type="entry name" value="MEDIATOR OF RNA POLYMERASE II TRANSCRIPTION SUBUNIT 1"/>
    <property type="match status" value="1"/>
</dbReference>
<dbReference type="InterPro" id="IPR051999">
    <property type="entry name" value="Mediator_complex_subunit_1"/>
</dbReference>
<comment type="function">
    <text evidence="9">Component of the Mediator complex, a coactivator involved in the regulated transcription of nearly all RNA polymerase II-dependent genes. Mediator functions as a bridge to convey information from gene-specific regulatory proteins to the basal RNA polymerase II transcription machinery. Mediator is recruited to promoters by direct interactions with regulatory proteins and serves as a scaffold for the assembly of a functional preinitiation complex with RNA polymerase II and the general transcription factors.</text>
</comment>
<evidence type="ECO:0000256" key="1">
    <source>
        <dbReference type="ARBA" id="ARBA00004123"/>
    </source>
</evidence>
<dbReference type="Pfam" id="PF10744">
    <property type="entry name" value="Med1"/>
    <property type="match status" value="1"/>
</dbReference>
<evidence type="ECO:0000256" key="3">
    <source>
        <dbReference type="ARBA" id="ARBA00020612"/>
    </source>
</evidence>
<evidence type="ECO:0000256" key="2">
    <source>
        <dbReference type="ARBA" id="ARBA00006210"/>
    </source>
</evidence>
<sequence length="284" mass="31576">MEISSPSLGQRETMGGHGVSNGPLGSSLFLAAAEGERPPSWQMDLIMEKLRQKSNQLKPLGETAKNIRAALSERRYFLDQGDRNHMQKCLDTLQQNIKVCSLQSMVERLEMVSRQLGLKFTPGATGNEWFISSDMFYLELLIDPHGVVQEVKIQHDGKTEQQNVPEMVDCLRRNDFTDFTAHLEGLVAIYQLNADKKIKSKAFIALQALEADLLAMASTYAHMSDGEAVVTKSLLGLVQPRKGGHPVKLVYFISPYEFLDVDSKVSLPTDVPTILEKKLGNVAT</sequence>
<evidence type="ECO:0000256" key="6">
    <source>
        <dbReference type="ARBA" id="ARBA00023163"/>
    </source>
</evidence>
<comment type="similarity">
    <text evidence="2 9">Belongs to the Mediator complex subunit 1 family.</text>
</comment>
<proteinExistence type="inferred from homology"/>
<feature type="non-terminal residue" evidence="12">
    <location>
        <position position="284"/>
    </location>
</feature>
<feature type="region of interest" description="Disordered" evidence="10">
    <location>
        <begin position="1"/>
        <end position="20"/>
    </location>
</feature>
<keyword evidence="5 9" id="KW-0010">Activator</keyword>
<evidence type="ECO:0000313" key="13">
    <source>
        <dbReference type="Proteomes" id="UP000708208"/>
    </source>
</evidence>
<organism evidence="12 13">
    <name type="scientific">Allacma fusca</name>
    <dbReference type="NCBI Taxonomy" id="39272"/>
    <lineage>
        <taxon>Eukaryota</taxon>
        <taxon>Metazoa</taxon>
        <taxon>Ecdysozoa</taxon>
        <taxon>Arthropoda</taxon>
        <taxon>Hexapoda</taxon>
        <taxon>Collembola</taxon>
        <taxon>Symphypleona</taxon>
        <taxon>Sminthuridae</taxon>
        <taxon>Allacma</taxon>
    </lineage>
</organism>
<evidence type="ECO:0000256" key="5">
    <source>
        <dbReference type="ARBA" id="ARBA00023159"/>
    </source>
</evidence>
<feature type="compositionally biased region" description="Polar residues" evidence="10">
    <location>
        <begin position="1"/>
        <end position="10"/>
    </location>
</feature>
<dbReference type="GO" id="GO:0016592">
    <property type="term" value="C:mediator complex"/>
    <property type="evidence" value="ECO:0007669"/>
    <property type="project" value="InterPro"/>
</dbReference>
<dbReference type="OrthoDB" id="2281547at2759"/>
<keyword evidence="4 9" id="KW-0805">Transcription regulation</keyword>